<sequence>MPATQDDDFDFSSVQSLVDRIPNYLSASNFDGSDRSFLSEQHLSQLVTLDTILSELGRFKEYLSLIREHARESRRQEYNSKYRKQLAIWIFHHAPRMFATMIHCNLNPLFLLLSLQKCQELHFTDKQLPLSSSTEPPKGWNKSIWTRARSHDFWDRQWRFLVPVFEPGKYQYDHEYNCIFPFIKSNEPPRIGAFSVVHKVSVHPGHQRHRGVEEFAIKEIQLDPEEKKMENAWDREARALEYIKDIDHPHIIKCIAAIRRGDKRYFMFPWADGDSLRDHWKRSGQRDPDVLTTNQAIKQLRGLADALDRLHNYKRPRHHSNSETIGADTLINSIPDVQVQDEYDEVILPVEVSTGDNIRHGDLKPENLLCFGGSILEFGTLKIADMGLAKRHIVATQHRSRVTNTRYGTILYEPPEAAPIFKVPTSRLYDIWSMGCITLEMIIWLLYGNDALDDLYAQLKSGTKQVCQYYQLNDGEDGTRPVVHPVVRQWIEHLKQYDPECSQGSAIGDLLDTVENKLLVVPLPPTNASTMEYGRGFAIPEDENDVTRYRCTAAQFRDTLDEIIVKMEQSSCYVLVGKSRQNIRRLPPKHNGSTNLEAPQGRHATPPTGP</sequence>
<dbReference type="PROSITE" id="PS50011">
    <property type="entry name" value="PROTEIN_KINASE_DOM"/>
    <property type="match status" value="1"/>
</dbReference>
<dbReference type="EMBL" id="KZ107841">
    <property type="protein sequence ID" value="OSS51062.1"/>
    <property type="molecule type" value="Genomic_DNA"/>
</dbReference>
<dbReference type="SUPFAM" id="SSF56112">
    <property type="entry name" value="Protein kinase-like (PK-like)"/>
    <property type="match status" value="1"/>
</dbReference>
<dbReference type="InterPro" id="IPR011009">
    <property type="entry name" value="Kinase-like_dom_sf"/>
</dbReference>
<dbReference type="PANTHER" id="PTHR24359:SF1">
    <property type="entry name" value="INHIBITOR OF NUCLEAR FACTOR KAPPA-B KINASE EPSILON SUBUNIT HOMOLOG 1-RELATED"/>
    <property type="match status" value="1"/>
</dbReference>
<dbReference type="Proteomes" id="UP000193240">
    <property type="component" value="Unassembled WGS sequence"/>
</dbReference>
<name>A0A1Y2M4Y1_EPING</name>
<evidence type="ECO:0000313" key="4">
    <source>
        <dbReference type="Proteomes" id="UP000193240"/>
    </source>
</evidence>
<dbReference type="Gene3D" id="1.10.510.10">
    <property type="entry name" value="Transferase(Phosphotransferase) domain 1"/>
    <property type="match status" value="2"/>
</dbReference>
<dbReference type="InterPro" id="IPR008271">
    <property type="entry name" value="Ser/Thr_kinase_AS"/>
</dbReference>
<dbReference type="OMA" id="FMFPWAD"/>
<dbReference type="PANTHER" id="PTHR24359">
    <property type="entry name" value="SERINE/THREONINE-PROTEIN KINASE SBK1"/>
    <property type="match status" value="1"/>
</dbReference>
<dbReference type="GO" id="GO:0004674">
    <property type="term" value="F:protein serine/threonine kinase activity"/>
    <property type="evidence" value="ECO:0007669"/>
    <property type="project" value="TreeGrafter"/>
</dbReference>
<evidence type="ECO:0000259" key="2">
    <source>
        <dbReference type="PROSITE" id="PS50011"/>
    </source>
</evidence>
<accession>A0A1Y2M4Y1</accession>
<dbReference type="CDD" id="cd00180">
    <property type="entry name" value="PKc"/>
    <property type="match status" value="1"/>
</dbReference>
<dbReference type="STRING" id="105696.A0A1Y2M4Y1"/>
<proteinExistence type="predicted"/>
<gene>
    <name evidence="3" type="ORF">B5807_04074</name>
</gene>
<dbReference type="InterPro" id="IPR000719">
    <property type="entry name" value="Prot_kinase_dom"/>
</dbReference>
<feature type="domain" description="Protein kinase" evidence="2">
    <location>
        <begin position="183"/>
        <end position="519"/>
    </location>
</feature>
<evidence type="ECO:0000313" key="3">
    <source>
        <dbReference type="EMBL" id="OSS51062.1"/>
    </source>
</evidence>
<organism evidence="3 4">
    <name type="scientific">Epicoccum nigrum</name>
    <name type="common">Soil fungus</name>
    <name type="synonym">Epicoccum purpurascens</name>
    <dbReference type="NCBI Taxonomy" id="105696"/>
    <lineage>
        <taxon>Eukaryota</taxon>
        <taxon>Fungi</taxon>
        <taxon>Dikarya</taxon>
        <taxon>Ascomycota</taxon>
        <taxon>Pezizomycotina</taxon>
        <taxon>Dothideomycetes</taxon>
        <taxon>Pleosporomycetidae</taxon>
        <taxon>Pleosporales</taxon>
        <taxon>Pleosporineae</taxon>
        <taxon>Didymellaceae</taxon>
        <taxon>Epicoccum</taxon>
    </lineage>
</organism>
<dbReference type="Pfam" id="PF00069">
    <property type="entry name" value="Pkinase"/>
    <property type="match status" value="2"/>
</dbReference>
<dbReference type="GO" id="GO:0005524">
    <property type="term" value="F:ATP binding"/>
    <property type="evidence" value="ECO:0007669"/>
    <property type="project" value="InterPro"/>
</dbReference>
<dbReference type="InParanoid" id="A0A1Y2M4Y1"/>
<keyword evidence="4" id="KW-1185">Reference proteome</keyword>
<evidence type="ECO:0000256" key="1">
    <source>
        <dbReference type="SAM" id="MobiDB-lite"/>
    </source>
</evidence>
<dbReference type="SMART" id="SM00220">
    <property type="entry name" value="S_TKc"/>
    <property type="match status" value="1"/>
</dbReference>
<feature type="region of interest" description="Disordered" evidence="1">
    <location>
        <begin position="584"/>
        <end position="610"/>
    </location>
</feature>
<reference evidence="3 4" key="1">
    <citation type="journal article" date="2017" name="Genome Announc.">
        <title>Genome sequence of the saprophytic ascomycete Epicoccum nigrum ICMP 19927 strain isolated from New Zealand.</title>
        <authorList>
            <person name="Fokin M."/>
            <person name="Fleetwood D."/>
            <person name="Weir B.S."/>
            <person name="Villas-Boas S.G."/>
        </authorList>
    </citation>
    <scope>NUCLEOTIDE SEQUENCE [LARGE SCALE GENOMIC DNA]</scope>
    <source>
        <strain evidence="3 4">ICMP 19927</strain>
    </source>
</reference>
<dbReference type="AlphaFoldDB" id="A0A1Y2M4Y1"/>
<dbReference type="PROSITE" id="PS00108">
    <property type="entry name" value="PROTEIN_KINASE_ST"/>
    <property type="match status" value="1"/>
</dbReference>
<protein>
    <recommendedName>
        <fullName evidence="2">Protein kinase domain-containing protein</fullName>
    </recommendedName>
</protein>